<sequence length="121" mass="13414">MLKLDDDSSLTRVLLLRMMVETGSSCSNGNWWGITGGSCHPDGHRRDTREAEVAACWSGLWSAQEEEEEEEEEEPAVNFHDPESNLAAGKRTFTLSPSTRSECFHPADHRCPGGFCSAQKN</sequence>
<feature type="region of interest" description="Disordered" evidence="1">
    <location>
        <begin position="62"/>
        <end position="90"/>
    </location>
</feature>
<comment type="caution">
    <text evidence="2">The sequence shown here is derived from an EMBL/GenBank/DDBJ whole genome shotgun (WGS) entry which is preliminary data.</text>
</comment>
<reference evidence="2 3" key="1">
    <citation type="journal article" date="2021" name="Sci. Rep.">
        <title>Chromosome anchoring in Senegalese sole (Solea senegalensis) reveals sex-associated markers and genome rearrangements in flatfish.</title>
        <authorList>
            <person name="Guerrero-Cozar I."/>
            <person name="Gomez-Garrido J."/>
            <person name="Berbel C."/>
            <person name="Martinez-Blanch J.F."/>
            <person name="Alioto T."/>
            <person name="Claros M.G."/>
            <person name="Gagnaire P.A."/>
            <person name="Manchado M."/>
        </authorList>
    </citation>
    <scope>NUCLEOTIDE SEQUENCE [LARGE SCALE GENOMIC DNA]</scope>
    <source>
        <strain evidence="2">Sse05_10M</strain>
    </source>
</reference>
<evidence type="ECO:0000313" key="2">
    <source>
        <dbReference type="EMBL" id="KAG7506513.1"/>
    </source>
</evidence>
<proteinExistence type="predicted"/>
<protein>
    <submittedName>
        <fullName evidence="2">Uncharacterized protein</fullName>
    </submittedName>
</protein>
<accession>A0AAV6RMB1</accession>
<evidence type="ECO:0000256" key="1">
    <source>
        <dbReference type="SAM" id="MobiDB-lite"/>
    </source>
</evidence>
<name>A0AAV6RMB1_SOLSE</name>
<feature type="compositionally biased region" description="Acidic residues" evidence="1">
    <location>
        <begin position="64"/>
        <end position="75"/>
    </location>
</feature>
<organism evidence="2 3">
    <name type="scientific">Solea senegalensis</name>
    <name type="common">Senegalese sole</name>
    <dbReference type="NCBI Taxonomy" id="28829"/>
    <lineage>
        <taxon>Eukaryota</taxon>
        <taxon>Metazoa</taxon>
        <taxon>Chordata</taxon>
        <taxon>Craniata</taxon>
        <taxon>Vertebrata</taxon>
        <taxon>Euteleostomi</taxon>
        <taxon>Actinopterygii</taxon>
        <taxon>Neopterygii</taxon>
        <taxon>Teleostei</taxon>
        <taxon>Neoteleostei</taxon>
        <taxon>Acanthomorphata</taxon>
        <taxon>Carangaria</taxon>
        <taxon>Pleuronectiformes</taxon>
        <taxon>Pleuronectoidei</taxon>
        <taxon>Soleidae</taxon>
        <taxon>Solea</taxon>
    </lineage>
</organism>
<gene>
    <name evidence="2" type="ORF">JOB18_007681</name>
</gene>
<dbReference type="AlphaFoldDB" id="A0AAV6RMB1"/>
<dbReference type="EMBL" id="JAGKHQ010000010">
    <property type="protein sequence ID" value="KAG7506513.1"/>
    <property type="molecule type" value="Genomic_DNA"/>
</dbReference>
<dbReference type="Proteomes" id="UP000693946">
    <property type="component" value="Linkage Group LG18"/>
</dbReference>
<keyword evidence="3" id="KW-1185">Reference proteome</keyword>
<evidence type="ECO:0000313" key="3">
    <source>
        <dbReference type="Proteomes" id="UP000693946"/>
    </source>
</evidence>